<reference evidence="2" key="1">
    <citation type="submission" date="2016-08" db="EMBL/GenBank/DDBJ databases">
        <authorList>
            <person name="Seilhamer J.J."/>
        </authorList>
    </citation>
    <scope>NUCLEOTIDE SEQUENCE</scope>
    <source>
        <strain evidence="2">86</strain>
    </source>
</reference>
<organism evidence="2">
    <name type="scientific">uncultured Pleomorphomonas sp</name>
    <dbReference type="NCBI Taxonomy" id="442121"/>
    <lineage>
        <taxon>Bacteria</taxon>
        <taxon>Pseudomonadati</taxon>
        <taxon>Pseudomonadota</taxon>
        <taxon>Alphaproteobacteria</taxon>
        <taxon>Hyphomicrobiales</taxon>
        <taxon>Pleomorphomonadaceae</taxon>
        <taxon>Pleomorphomonas</taxon>
        <taxon>environmental samples</taxon>
    </lineage>
</organism>
<gene>
    <name evidence="1" type="ORF">KL86PLE_10014</name>
    <name evidence="2" type="ORF">KL86PLE_130521</name>
</gene>
<evidence type="ECO:0000313" key="2">
    <source>
        <dbReference type="EMBL" id="SCM75120.1"/>
    </source>
</evidence>
<dbReference type="EMBL" id="FMJD01000005">
    <property type="protein sequence ID" value="SCM75120.1"/>
    <property type="molecule type" value="Genomic_DNA"/>
</dbReference>
<name>A0A212LC90_9HYPH</name>
<evidence type="ECO:0000313" key="1">
    <source>
        <dbReference type="EMBL" id="SCM70039.1"/>
    </source>
</evidence>
<dbReference type="RefSeq" id="WP_288195421.1">
    <property type="nucleotide sequence ID" value="NZ_LT608334.1"/>
</dbReference>
<accession>A0A212LC90</accession>
<protein>
    <recommendedName>
        <fullName evidence="3">Phage tail protein</fullName>
    </recommendedName>
</protein>
<dbReference type="EMBL" id="FMJD01000001">
    <property type="protein sequence ID" value="SCM70039.1"/>
    <property type="molecule type" value="Genomic_DNA"/>
</dbReference>
<sequence length="162" mass="16972">MTIYATAGSKLYIGGVLAMKSTDFVESDFTSQVWTEIGGLEGLGKLGDTSEAISVKLVGESRTKKLKGTRDAGTMEIVAALDASDTGQLAAITAEKSKDSYAFKLVLNDAPAGGTPSERKFIALVMSAEEQFDQANNEMKLNISLAVNSNVVRTEAAEAVGG</sequence>
<proteinExistence type="predicted"/>
<dbReference type="Gene3D" id="4.10.410.40">
    <property type="match status" value="1"/>
</dbReference>
<dbReference type="AlphaFoldDB" id="A0A212LC90"/>
<evidence type="ECO:0008006" key="3">
    <source>
        <dbReference type="Google" id="ProtNLM"/>
    </source>
</evidence>